<feature type="signal peptide" evidence="2">
    <location>
        <begin position="1"/>
        <end position="18"/>
    </location>
</feature>
<dbReference type="Proteomes" id="UP001257914">
    <property type="component" value="Unassembled WGS sequence"/>
</dbReference>
<evidence type="ECO:0000256" key="2">
    <source>
        <dbReference type="SAM" id="SignalP"/>
    </source>
</evidence>
<dbReference type="PROSITE" id="PS51257">
    <property type="entry name" value="PROKAR_LIPOPROTEIN"/>
    <property type="match status" value="1"/>
</dbReference>
<accession>A0ABU3QYW7</accession>
<protein>
    <submittedName>
        <fullName evidence="3">Uncharacterized protein</fullName>
    </submittedName>
</protein>
<sequence length="103" mass="11056">MRVLVTACLLGSALMLSACQTTSNDKDVDKTTKTSSVKKSTKKTTTSKSTASGYTASPYDKLIQKHAKKNGVPVSLARAVVQIESELQRKCARGCGRGWFDAN</sequence>
<proteinExistence type="predicted"/>
<evidence type="ECO:0000256" key="1">
    <source>
        <dbReference type="SAM" id="MobiDB-lite"/>
    </source>
</evidence>
<evidence type="ECO:0000313" key="3">
    <source>
        <dbReference type="EMBL" id="MDU0112622.1"/>
    </source>
</evidence>
<feature type="compositionally biased region" description="Low complexity" evidence="1">
    <location>
        <begin position="33"/>
        <end position="50"/>
    </location>
</feature>
<feature type="chain" id="PRO_5045175088" evidence="2">
    <location>
        <begin position="19"/>
        <end position="103"/>
    </location>
</feature>
<keyword evidence="2" id="KW-0732">Signal</keyword>
<gene>
    <name evidence="3" type="ORF">RT723_06315</name>
</gene>
<dbReference type="EMBL" id="JAWCUA010000004">
    <property type="protein sequence ID" value="MDU0112622.1"/>
    <property type="molecule type" value="Genomic_DNA"/>
</dbReference>
<organism evidence="3 4">
    <name type="scientific">Psychrosphaera aquimarina</name>
    <dbReference type="NCBI Taxonomy" id="2044854"/>
    <lineage>
        <taxon>Bacteria</taxon>
        <taxon>Pseudomonadati</taxon>
        <taxon>Pseudomonadota</taxon>
        <taxon>Gammaproteobacteria</taxon>
        <taxon>Alteromonadales</taxon>
        <taxon>Pseudoalteromonadaceae</taxon>
        <taxon>Psychrosphaera</taxon>
    </lineage>
</organism>
<reference evidence="3 4" key="1">
    <citation type="submission" date="2023-10" db="EMBL/GenBank/DDBJ databases">
        <title>Psychrosphaera aquimaarina strain SW33 isolated from seawater.</title>
        <authorList>
            <person name="Bayburt H."/>
            <person name="Kim J.M."/>
            <person name="Choi B.J."/>
            <person name="Jeon C.O."/>
        </authorList>
    </citation>
    <scope>NUCLEOTIDE SEQUENCE [LARGE SCALE GENOMIC DNA]</scope>
    <source>
        <strain evidence="3 4">KCTC 52743</strain>
    </source>
</reference>
<keyword evidence="4" id="KW-1185">Reference proteome</keyword>
<dbReference type="RefSeq" id="WP_315946338.1">
    <property type="nucleotide sequence ID" value="NZ_JAWCUA010000004.1"/>
</dbReference>
<name>A0ABU3QYW7_9GAMM</name>
<feature type="region of interest" description="Disordered" evidence="1">
    <location>
        <begin position="22"/>
        <end position="55"/>
    </location>
</feature>
<dbReference type="Gene3D" id="1.10.530.10">
    <property type="match status" value="1"/>
</dbReference>
<evidence type="ECO:0000313" key="4">
    <source>
        <dbReference type="Proteomes" id="UP001257914"/>
    </source>
</evidence>
<comment type="caution">
    <text evidence="3">The sequence shown here is derived from an EMBL/GenBank/DDBJ whole genome shotgun (WGS) entry which is preliminary data.</text>
</comment>